<gene>
    <name evidence="1" type="ORF">Pa4123_88640</name>
</gene>
<dbReference type="EMBL" id="BSDI01000090">
    <property type="protein sequence ID" value="GLI03586.1"/>
    <property type="molecule type" value="Genomic_DNA"/>
</dbReference>
<reference evidence="1" key="1">
    <citation type="submission" date="2022-12" db="EMBL/GenBank/DDBJ databases">
        <title>New Phytohabitans aurantiacus sp. RD004123 nov., an actinomycete isolated from soil.</title>
        <authorList>
            <person name="Triningsih D.W."/>
            <person name="Harunari E."/>
            <person name="Igarashi Y."/>
        </authorList>
    </citation>
    <scope>NUCLEOTIDE SEQUENCE</scope>
    <source>
        <strain evidence="1">RD004123</strain>
    </source>
</reference>
<accession>A0ABQ5R9Z8</accession>
<evidence type="ECO:0008006" key="3">
    <source>
        <dbReference type="Google" id="ProtNLM"/>
    </source>
</evidence>
<proteinExistence type="predicted"/>
<protein>
    <recommendedName>
        <fullName evidence="3">Lipoprotein LpqB beta-propeller domain-containing protein</fullName>
    </recommendedName>
</protein>
<evidence type="ECO:0000313" key="1">
    <source>
        <dbReference type="EMBL" id="GLI03586.1"/>
    </source>
</evidence>
<name>A0ABQ5R9Z8_9ACTN</name>
<dbReference type="SUPFAM" id="SSF69304">
    <property type="entry name" value="Tricorn protease N-terminal domain"/>
    <property type="match status" value="1"/>
</dbReference>
<keyword evidence="2" id="KW-1185">Reference proteome</keyword>
<dbReference type="Proteomes" id="UP001144280">
    <property type="component" value="Unassembled WGS sequence"/>
</dbReference>
<sequence length="351" mass="37246">MLALVAALIAAWVLLARAPDRRGPARRLPPTAEAVWPHARRADVPGVLPDGALYHPAYFLDGRVSVGTASDPGVVRLVVWTADGAVRVLRRLPAATAPQFAGFACAGGQLVWAESATAGDGSARTELWRVDLSGGAPRKITANTGHMLFFGSEYDTVIASGRVYWTADAPGDRDATEVRSVAIGGGAVEVRTEPGTWTLSAWPRLASAGSSGRAQLRGLDAARVVTVDTGGDLLDRCGPTWCRVFVLAGGTVRSELMWPDGSERRQVTDESTTAPIVDVAILDRFEVLCGTTSTLAAAIGGRRLLVYDLETSRLVRAAEATVSVFYRGGVLWWSTGTGGRSVWHTLDLRTV</sequence>
<comment type="caution">
    <text evidence="1">The sequence shown here is derived from an EMBL/GenBank/DDBJ whole genome shotgun (WGS) entry which is preliminary data.</text>
</comment>
<organism evidence="1 2">
    <name type="scientific">Phytohabitans aurantiacus</name>
    <dbReference type="NCBI Taxonomy" id="3016789"/>
    <lineage>
        <taxon>Bacteria</taxon>
        <taxon>Bacillati</taxon>
        <taxon>Actinomycetota</taxon>
        <taxon>Actinomycetes</taxon>
        <taxon>Micromonosporales</taxon>
        <taxon>Micromonosporaceae</taxon>
    </lineage>
</organism>
<evidence type="ECO:0000313" key="2">
    <source>
        <dbReference type="Proteomes" id="UP001144280"/>
    </source>
</evidence>